<proteinExistence type="predicted"/>
<feature type="domain" description="GEVED" evidence="4">
    <location>
        <begin position="368"/>
        <end position="442"/>
    </location>
</feature>
<feature type="domain" description="DUF7927" evidence="6">
    <location>
        <begin position="1257"/>
        <end position="1386"/>
    </location>
</feature>
<feature type="domain" description="DUF6923" evidence="5">
    <location>
        <begin position="44"/>
        <end position="269"/>
    </location>
</feature>
<gene>
    <name evidence="7" type="ORF">N8K70_00065</name>
</gene>
<organism evidence="7 8">
    <name type="scientific">Microbacterium betulae</name>
    <dbReference type="NCBI Taxonomy" id="2981139"/>
    <lineage>
        <taxon>Bacteria</taxon>
        <taxon>Bacillati</taxon>
        <taxon>Actinomycetota</taxon>
        <taxon>Actinomycetes</taxon>
        <taxon>Micrococcales</taxon>
        <taxon>Microbacteriaceae</taxon>
        <taxon>Microbacterium</taxon>
    </lineage>
</organism>
<dbReference type="Pfam" id="PF25549">
    <property type="entry name" value="DUF7927"/>
    <property type="match status" value="9"/>
</dbReference>
<reference evidence="7 8" key="1">
    <citation type="submission" date="2023-02" db="EMBL/GenBank/DDBJ databases">
        <title>Microbacterium betulae sp. nov., isolated from birch wood.</title>
        <authorList>
            <person name="Pasciak M."/>
            <person name="Pawlik K.J."/>
            <person name="Martynowski D."/>
            <person name="Laczmanski L."/>
            <person name="Ciekot J."/>
            <person name="Szponar B."/>
            <person name="Wojcik-Fatla A."/>
            <person name="Mackiewicz B."/>
            <person name="Farian E."/>
            <person name="Cholewa G."/>
            <person name="Cholewa A."/>
            <person name="Dutkiewicz J."/>
        </authorList>
    </citation>
    <scope>NUCLEOTIDE SEQUENCE [LARGE SCALE GENOMIC DNA]</scope>
    <source>
        <strain evidence="7 8">AB</strain>
    </source>
</reference>
<dbReference type="Proteomes" id="UP001305498">
    <property type="component" value="Chromosome"/>
</dbReference>
<feature type="domain" description="DUF7927" evidence="6">
    <location>
        <begin position="1523"/>
        <end position="1651"/>
    </location>
</feature>
<dbReference type="PANTHER" id="PTHR34819">
    <property type="entry name" value="LARGE CYSTEINE-RICH PERIPLASMIC PROTEIN OMCB"/>
    <property type="match status" value="1"/>
</dbReference>
<dbReference type="InterPro" id="IPR054215">
    <property type="entry name" value="DUF6923"/>
</dbReference>
<feature type="compositionally biased region" description="Acidic residues" evidence="1">
    <location>
        <begin position="317"/>
        <end position="335"/>
    </location>
</feature>
<feature type="region of interest" description="Disordered" evidence="1">
    <location>
        <begin position="308"/>
        <end position="335"/>
    </location>
</feature>
<evidence type="ECO:0000313" key="7">
    <source>
        <dbReference type="EMBL" id="WOF23096.1"/>
    </source>
</evidence>
<name>A0AA97FGJ8_9MICO</name>
<feature type="domain" description="DUF7927" evidence="6">
    <location>
        <begin position="449"/>
        <end position="579"/>
    </location>
</feature>
<dbReference type="PANTHER" id="PTHR34819:SF3">
    <property type="entry name" value="CELL SURFACE PROTEIN"/>
    <property type="match status" value="1"/>
</dbReference>
<dbReference type="NCBIfam" id="TIGR01451">
    <property type="entry name" value="B_ant_repeat"/>
    <property type="match status" value="1"/>
</dbReference>
<evidence type="ECO:0000256" key="2">
    <source>
        <dbReference type="SAM" id="Phobius"/>
    </source>
</evidence>
<keyword evidence="2" id="KW-0812">Transmembrane</keyword>
<dbReference type="SUPFAM" id="SSF63829">
    <property type="entry name" value="Calcium-dependent phosphotriesterase"/>
    <property type="match status" value="1"/>
</dbReference>
<feature type="chain" id="PRO_5041656800" evidence="3">
    <location>
        <begin position="25"/>
        <end position="1701"/>
    </location>
</feature>
<dbReference type="KEGG" id="mbet:N8K70_00065"/>
<evidence type="ECO:0000256" key="3">
    <source>
        <dbReference type="SAM" id="SignalP"/>
    </source>
</evidence>
<sequence>MTTVLALVAGLFAAAGIAASPASAADSPPFSCQPNADGLLFQGSSTTSLFAVDLVTGEYEQQALSPAQNINAVAYNVLDNYVYGWNTESRSLVRVASDGTVTDLGRPAGVADRGYNMGDIDADGHYWVSANIDGIPPWYEIDLAPDSPTFGTVLSQGTLSEPAGISAGADWAHVPGGGDFLYRAATNAAGDMVLLAFDKESGETTILGAVTGATGFGGLVGAVYADSAGFLYASDNRTGYIYRIDIQTRRAVLFANGPSSTGNDGARCFLSTLALDYGDAPDSYGTTLAGDGARHLIRDYDEATSTSSLMLGSSIDHEDDAEPREAADGDEGITADEDGVSGDIVAVPGEETAVVVSATNLTGADATLAGWIDSNGDGVFAEDELQTVAVPAGTTDGRFTLTFPVGTTLDDTYARFRLFSSGVTTFPSTGAARGGEVEDYPVAVRDRSIELEKSSNATDASRVGDVVAYTVTVSNPGTDGYTEESPAYVLDDLAGVLDDASLDESSLRAVSSDGAEVSAPILRDGRYLQWQGPVPAGGSVTLAYELTLVKGGDGDVTNVTWAPETPPDEVPPTPDCEDTAEPCDSTKTLLPRVSVEKTSDVTELPEDGGVATYTVTVTNEGPGVYTEQAPASVTDDLSEVLDDAEFGEIVEPSEGASFDRSAEELTWSGPLAAGESKTIVYTVEYDAFAGDHVLYNVACVPEDDVLLGADPCADNRVPGRGLEIKKSADPASGTPVDPGQDVTYTLSFTSTGEIPAEVNTTDDLSKVFDDATFVEGSLTVSNDDLVAELDGETLLVTGEVPAGQTYTVSYTVEVNAFEDYADHLLENVVRGDCEPADCPSTEHPVRDFDVKKASTSDGVAQPGDVVDYSVVVTNNGKGDYTADSPAGFTDDLADVLDDASYNGDAVAVSSDGTDAGEVTLDGTTLAWSGPLAGGQSVTVTYSVTVTGLGDDVLTNVAVPECPDGVICDPPTPPIDVKVPHVEPSKSSDPTTGTDVEAGQVIAYTLSWTNTGQATGPLDATDDLSKVLDDAEVTGEPLVDEAHADSVEAVYSAAEKSIRVVGEIAPGETVTVVYEVTVLPDGERGDDEIDNALIPDVPPYVCDGEDEDCDPFVPPTTEHDVPEIVDSKTVDPASNTAVKPGQELTYTLTFENRGAAAGAVDRVDDLTHVLDDADVTVAPLASDEALAVSPVENGRFSTTGVLEPGQVVTVSYTVTVKPAEALGDSVLANFLLEPDEVPPPDPVCEETEDSTCNPVSDVSVVKSADPEDGTVVDSGQDVTYTLTFANAGEGTGAVDYVDHMAGVLDDADLVKQPTASADSLTVSAVEDGRFGVRGDLAAGETVTVSYTVKVRAYEDQGDHTLGNVVTLAGNTPGPDCDPDSLLCTEHPAGHPDVSVEKSADPASGTKVDAGQVITYTLAFTNDGNAQGAVDYTDDLSRVLDDATLTGQPVVGGEGLAAAVDGHVIRVTGDLAAGAHATVTYRVTVNDEGERGDNRLLNVVAETGTDDPQCGEDGVECTEHVTGDLVVTKTVDPVSGTDVEVGQKLTYTLSFENIGAGPADVEHTDHLIGVLDDAEIIGDVVASEGLAAALEGNVLEITGEVPAGQTSTVTYTVEVKEYLAQGDHSLGNFLTLAGEEPPTECDPNSVLCTVNPIEEPPADEPPQELDATGMVLGVGALGIAMLLLGAGAVALLIARRRREQHAG</sequence>
<keyword evidence="3" id="KW-0732">Signal</keyword>
<keyword evidence="2" id="KW-1133">Transmembrane helix</keyword>
<evidence type="ECO:0000313" key="8">
    <source>
        <dbReference type="Proteomes" id="UP001305498"/>
    </source>
</evidence>
<evidence type="ECO:0000259" key="6">
    <source>
        <dbReference type="Pfam" id="PF25549"/>
    </source>
</evidence>
<dbReference type="RefSeq" id="WP_317139566.1">
    <property type="nucleotide sequence ID" value="NZ_CP118157.1"/>
</dbReference>
<keyword evidence="8" id="KW-1185">Reference proteome</keyword>
<dbReference type="Pfam" id="PF21959">
    <property type="entry name" value="DUF6923"/>
    <property type="match status" value="1"/>
</dbReference>
<evidence type="ECO:0000259" key="4">
    <source>
        <dbReference type="Pfam" id="PF20009"/>
    </source>
</evidence>
<evidence type="ECO:0000259" key="5">
    <source>
        <dbReference type="Pfam" id="PF21959"/>
    </source>
</evidence>
<feature type="domain" description="DUF7927" evidence="6">
    <location>
        <begin position="982"/>
        <end position="1108"/>
    </location>
</feature>
<dbReference type="InterPro" id="IPR057687">
    <property type="entry name" value="DUF7927"/>
</dbReference>
<feature type="domain" description="DUF7927" evidence="6">
    <location>
        <begin position="849"/>
        <end position="970"/>
    </location>
</feature>
<feature type="transmembrane region" description="Helical" evidence="2">
    <location>
        <begin position="1668"/>
        <end position="1692"/>
    </location>
</feature>
<feature type="signal peptide" evidence="3">
    <location>
        <begin position="1"/>
        <end position="24"/>
    </location>
</feature>
<feature type="domain" description="DUF7927" evidence="6">
    <location>
        <begin position="594"/>
        <end position="700"/>
    </location>
</feature>
<accession>A0AA97FGJ8</accession>
<dbReference type="InterPro" id="IPR047589">
    <property type="entry name" value="DUF11_rpt"/>
</dbReference>
<dbReference type="InterPro" id="IPR051172">
    <property type="entry name" value="Chlamydia_OmcB"/>
</dbReference>
<evidence type="ECO:0000256" key="1">
    <source>
        <dbReference type="SAM" id="MobiDB-lite"/>
    </source>
</evidence>
<feature type="domain" description="DUF7927" evidence="6">
    <location>
        <begin position="1123"/>
        <end position="1252"/>
    </location>
</feature>
<feature type="domain" description="DUF7927" evidence="6">
    <location>
        <begin position="1392"/>
        <end position="1518"/>
    </location>
</feature>
<dbReference type="EMBL" id="CP118157">
    <property type="protein sequence ID" value="WOF23096.1"/>
    <property type="molecule type" value="Genomic_DNA"/>
</dbReference>
<dbReference type="Pfam" id="PF20009">
    <property type="entry name" value="GEVED"/>
    <property type="match status" value="1"/>
</dbReference>
<dbReference type="InterPro" id="IPR045474">
    <property type="entry name" value="GEVED"/>
</dbReference>
<protein>
    <submittedName>
        <fullName evidence="7">GEVED domain-containing protein</fullName>
    </submittedName>
</protein>
<feature type="domain" description="DUF7927" evidence="6">
    <location>
        <begin position="722"/>
        <end position="845"/>
    </location>
</feature>
<keyword evidence="2" id="KW-0472">Membrane</keyword>